<dbReference type="EMBL" id="CAMGYJ010000002">
    <property type="protein sequence ID" value="CAI0387361.1"/>
    <property type="molecule type" value="Genomic_DNA"/>
</dbReference>
<evidence type="ECO:0000313" key="3">
    <source>
        <dbReference type="Proteomes" id="UP001154282"/>
    </source>
</evidence>
<proteinExistence type="predicted"/>
<sequence length="179" mass="20049">MPSSNSDNGSLLETPGPGNLNHTSEADHRSPSSPPFFHDRHGSPSTSSLQGEFFLTHDAKRRRRELVLGGVGGTRRKLKFSDSPASLPQQPAAVEISRFSDDSSDQLGKVTQMLHDDTSANQPFPGSGCLLPRGKRFIDWIRKVDKFITEELRRAKHTRSLNKKLAKRERMIKILMSMR</sequence>
<accession>A0AAV0HPX2</accession>
<protein>
    <submittedName>
        <fullName evidence="2">Uncharacterized protein</fullName>
    </submittedName>
</protein>
<name>A0AAV0HPX2_9ROSI</name>
<gene>
    <name evidence="2" type="ORF">LITE_LOCUS5424</name>
</gene>
<organism evidence="2 3">
    <name type="scientific">Linum tenue</name>
    <dbReference type="NCBI Taxonomy" id="586396"/>
    <lineage>
        <taxon>Eukaryota</taxon>
        <taxon>Viridiplantae</taxon>
        <taxon>Streptophyta</taxon>
        <taxon>Embryophyta</taxon>
        <taxon>Tracheophyta</taxon>
        <taxon>Spermatophyta</taxon>
        <taxon>Magnoliopsida</taxon>
        <taxon>eudicotyledons</taxon>
        <taxon>Gunneridae</taxon>
        <taxon>Pentapetalae</taxon>
        <taxon>rosids</taxon>
        <taxon>fabids</taxon>
        <taxon>Malpighiales</taxon>
        <taxon>Linaceae</taxon>
        <taxon>Linum</taxon>
    </lineage>
</organism>
<dbReference type="Proteomes" id="UP001154282">
    <property type="component" value="Unassembled WGS sequence"/>
</dbReference>
<evidence type="ECO:0000313" key="2">
    <source>
        <dbReference type="EMBL" id="CAI0387361.1"/>
    </source>
</evidence>
<feature type="region of interest" description="Disordered" evidence="1">
    <location>
        <begin position="1"/>
        <end position="56"/>
    </location>
</feature>
<reference evidence="2" key="1">
    <citation type="submission" date="2022-08" db="EMBL/GenBank/DDBJ databases">
        <authorList>
            <person name="Gutierrez-Valencia J."/>
        </authorList>
    </citation>
    <scope>NUCLEOTIDE SEQUENCE</scope>
</reference>
<keyword evidence="3" id="KW-1185">Reference proteome</keyword>
<comment type="caution">
    <text evidence="2">The sequence shown here is derived from an EMBL/GenBank/DDBJ whole genome shotgun (WGS) entry which is preliminary data.</text>
</comment>
<evidence type="ECO:0000256" key="1">
    <source>
        <dbReference type="SAM" id="MobiDB-lite"/>
    </source>
</evidence>
<dbReference type="AlphaFoldDB" id="A0AAV0HPX2"/>
<feature type="compositionally biased region" description="Polar residues" evidence="1">
    <location>
        <begin position="1"/>
        <end position="11"/>
    </location>
</feature>